<keyword evidence="3 5" id="KW-1133">Transmembrane helix</keyword>
<keyword evidence="7" id="KW-1185">Reference proteome</keyword>
<comment type="subcellular location">
    <subcellularLocation>
        <location evidence="1">Membrane</location>
        <topology evidence="1">Multi-pass membrane protein</topology>
    </subcellularLocation>
</comment>
<dbReference type="OrthoDB" id="9995313at2"/>
<evidence type="ECO:0000256" key="3">
    <source>
        <dbReference type="ARBA" id="ARBA00022989"/>
    </source>
</evidence>
<evidence type="ECO:0000256" key="1">
    <source>
        <dbReference type="ARBA" id="ARBA00004141"/>
    </source>
</evidence>
<evidence type="ECO:0000256" key="2">
    <source>
        <dbReference type="ARBA" id="ARBA00022692"/>
    </source>
</evidence>
<organism evidence="6 7">
    <name type="scientific">Rhodococcus maanshanensis</name>
    <dbReference type="NCBI Taxonomy" id="183556"/>
    <lineage>
        <taxon>Bacteria</taxon>
        <taxon>Bacillati</taxon>
        <taxon>Actinomycetota</taxon>
        <taxon>Actinomycetes</taxon>
        <taxon>Mycobacteriales</taxon>
        <taxon>Nocardiaceae</taxon>
        <taxon>Rhodococcus</taxon>
    </lineage>
</organism>
<evidence type="ECO:0000256" key="5">
    <source>
        <dbReference type="SAM" id="Phobius"/>
    </source>
</evidence>
<dbReference type="EMBL" id="FOAW01000004">
    <property type="protein sequence ID" value="SEK86755.1"/>
    <property type="molecule type" value="Genomic_DNA"/>
</dbReference>
<gene>
    <name evidence="6" type="ORF">SAMN05444583_10474</name>
</gene>
<evidence type="ECO:0000313" key="6">
    <source>
        <dbReference type="EMBL" id="SEK86755.1"/>
    </source>
</evidence>
<dbReference type="RefSeq" id="WP_072749971.1">
    <property type="nucleotide sequence ID" value="NZ_FOAW01000004.1"/>
</dbReference>
<dbReference type="Proteomes" id="UP000198677">
    <property type="component" value="Unassembled WGS sequence"/>
</dbReference>
<name>A0A1H7KL83_9NOCA</name>
<keyword evidence="2 5" id="KW-0812">Transmembrane</keyword>
<keyword evidence="4 5" id="KW-0472">Membrane</keyword>
<dbReference type="GO" id="GO:0016020">
    <property type="term" value="C:membrane"/>
    <property type="evidence" value="ECO:0007669"/>
    <property type="project" value="UniProtKB-SubCell"/>
</dbReference>
<proteinExistence type="predicted"/>
<feature type="transmembrane region" description="Helical" evidence="5">
    <location>
        <begin position="69"/>
        <end position="89"/>
    </location>
</feature>
<evidence type="ECO:0000256" key="4">
    <source>
        <dbReference type="ARBA" id="ARBA00023136"/>
    </source>
</evidence>
<reference evidence="7" key="1">
    <citation type="submission" date="2016-10" db="EMBL/GenBank/DDBJ databases">
        <authorList>
            <person name="Varghese N."/>
            <person name="Submissions S."/>
        </authorList>
    </citation>
    <scope>NUCLEOTIDE SEQUENCE [LARGE SCALE GENOMIC DNA]</scope>
    <source>
        <strain evidence="7">DSM 44675</strain>
    </source>
</reference>
<sequence length="116" mass="11926">MFVATVIVTVLLAALLGFAAIRKLSHRDRVVREYAGLGVPENRLNPLAGILLAGAAGLIAGLAWAPLGIAAAIGLVCYFTAAVIVHIRAHDAKHLPTPLTYAALAVAALVLRLASG</sequence>
<protein>
    <submittedName>
        <fullName evidence="6">DoxX-like family protein</fullName>
    </submittedName>
</protein>
<dbReference type="InterPro" id="IPR032808">
    <property type="entry name" value="DoxX"/>
</dbReference>
<feature type="transmembrane region" description="Helical" evidence="5">
    <location>
        <begin position="43"/>
        <end position="62"/>
    </location>
</feature>
<evidence type="ECO:0000313" key="7">
    <source>
        <dbReference type="Proteomes" id="UP000198677"/>
    </source>
</evidence>
<dbReference type="AlphaFoldDB" id="A0A1H7KL83"/>
<accession>A0A1H7KL83</accession>
<dbReference type="Pfam" id="PF13564">
    <property type="entry name" value="DoxX_2"/>
    <property type="match status" value="1"/>
</dbReference>